<keyword evidence="4 5" id="KW-0472">Membrane</keyword>
<feature type="transmembrane region" description="Helical" evidence="5">
    <location>
        <begin position="43"/>
        <end position="65"/>
    </location>
</feature>
<evidence type="ECO:0000256" key="1">
    <source>
        <dbReference type="ARBA" id="ARBA00004141"/>
    </source>
</evidence>
<evidence type="ECO:0000256" key="5">
    <source>
        <dbReference type="SAM" id="Phobius"/>
    </source>
</evidence>
<reference evidence="7" key="1">
    <citation type="submission" date="2022-08" db="EMBL/GenBank/DDBJ databases">
        <title>Alicyclobacillus fastidiosus DSM 17978, complete genome.</title>
        <authorList>
            <person name="Wang Q."/>
            <person name="Cai R."/>
            <person name="Wang Z."/>
        </authorList>
    </citation>
    <scope>NUCLEOTIDE SEQUENCE</scope>
    <source>
        <strain evidence="7">DSM 17978</strain>
    </source>
</reference>
<evidence type="ECO:0000256" key="2">
    <source>
        <dbReference type="ARBA" id="ARBA00022692"/>
    </source>
</evidence>
<proteinExistence type="predicted"/>
<evidence type="ECO:0000256" key="4">
    <source>
        <dbReference type="ARBA" id="ARBA00023136"/>
    </source>
</evidence>
<dbReference type="EMBL" id="CP104067">
    <property type="protein sequence ID" value="WAH40586.1"/>
    <property type="molecule type" value="Genomic_DNA"/>
</dbReference>
<feature type="domain" description="Ferric oxidoreductase" evidence="6">
    <location>
        <begin position="56"/>
        <end position="173"/>
    </location>
</feature>
<name>A0ABY6ZEN6_9BACL</name>
<organism evidence="7 8">
    <name type="scientific">Alicyclobacillus fastidiosus</name>
    <dbReference type="NCBI Taxonomy" id="392011"/>
    <lineage>
        <taxon>Bacteria</taxon>
        <taxon>Bacillati</taxon>
        <taxon>Bacillota</taxon>
        <taxon>Bacilli</taxon>
        <taxon>Bacillales</taxon>
        <taxon>Alicyclobacillaceae</taxon>
        <taxon>Alicyclobacillus</taxon>
    </lineage>
</organism>
<sequence>MLGFLTVLPLYIWIYCLQAKDMSPAAIGMSSMHMNRMGIFWSFPILQAAGLAALMWAYIGVFLGLMESSKRAPWFPLTKFQTDRLHRHISLLVIGLILVHAVATAFDAMGDNFITVFIPWQESWKAATLGYNLGIFAFYLALLLGPTYYLRKKIGVRTWRIAHRFTLVVYILSVWHTLILGLDISYYGWIRPFMWLMQIPLLVLFIRRLLQPAQSTKKSSSAKTSWVRAISYCFASMSGAAIVVILVIVISGHSGFIQNI</sequence>
<feature type="transmembrane region" description="Helical" evidence="5">
    <location>
        <begin position="193"/>
        <end position="210"/>
    </location>
</feature>
<keyword evidence="2 5" id="KW-0812">Transmembrane</keyword>
<evidence type="ECO:0000313" key="7">
    <source>
        <dbReference type="EMBL" id="WAH40586.1"/>
    </source>
</evidence>
<dbReference type="Pfam" id="PF01794">
    <property type="entry name" value="Ferric_reduct"/>
    <property type="match status" value="1"/>
</dbReference>
<dbReference type="RefSeq" id="WP_268004487.1">
    <property type="nucleotide sequence ID" value="NZ_BSUT01000001.1"/>
</dbReference>
<keyword evidence="8" id="KW-1185">Reference proteome</keyword>
<evidence type="ECO:0000256" key="3">
    <source>
        <dbReference type="ARBA" id="ARBA00022989"/>
    </source>
</evidence>
<feature type="transmembrane region" description="Helical" evidence="5">
    <location>
        <begin position="230"/>
        <end position="250"/>
    </location>
</feature>
<feature type="transmembrane region" description="Helical" evidence="5">
    <location>
        <begin position="126"/>
        <end position="144"/>
    </location>
</feature>
<feature type="transmembrane region" description="Helical" evidence="5">
    <location>
        <begin position="85"/>
        <end position="106"/>
    </location>
</feature>
<gene>
    <name evidence="7" type="ORF">NZD89_20035</name>
</gene>
<protein>
    <submittedName>
        <fullName evidence="7">Ferric reductase-like transmembrane domain-containing protein</fullName>
    </submittedName>
</protein>
<comment type="subcellular location">
    <subcellularLocation>
        <location evidence="1">Membrane</location>
        <topology evidence="1">Multi-pass membrane protein</topology>
    </subcellularLocation>
</comment>
<evidence type="ECO:0000313" key="8">
    <source>
        <dbReference type="Proteomes" id="UP001164761"/>
    </source>
</evidence>
<accession>A0ABY6ZEN6</accession>
<feature type="transmembrane region" description="Helical" evidence="5">
    <location>
        <begin position="165"/>
        <end position="187"/>
    </location>
</feature>
<dbReference type="Proteomes" id="UP001164761">
    <property type="component" value="Chromosome"/>
</dbReference>
<evidence type="ECO:0000259" key="6">
    <source>
        <dbReference type="Pfam" id="PF01794"/>
    </source>
</evidence>
<keyword evidence="3 5" id="KW-1133">Transmembrane helix</keyword>
<dbReference type="InterPro" id="IPR013130">
    <property type="entry name" value="Fe3_Rdtase_TM_dom"/>
</dbReference>